<gene>
    <name evidence="1" type="ORF">ACFSUE_02540</name>
</gene>
<keyword evidence="2" id="KW-1185">Reference proteome</keyword>
<accession>A0ABW5RZG7</accession>
<proteinExistence type="predicted"/>
<name>A0ABW5RZG7_9BACL</name>
<evidence type="ECO:0008006" key="3">
    <source>
        <dbReference type="Google" id="ProtNLM"/>
    </source>
</evidence>
<organism evidence="1 2">
    <name type="scientific">Sporolactobacillus shoreicorticis</name>
    <dbReference type="NCBI Taxonomy" id="1923877"/>
    <lineage>
        <taxon>Bacteria</taxon>
        <taxon>Bacillati</taxon>
        <taxon>Bacillota</taxon>
        <taxon>Bacilli</taxon>
        <taxon>Bacillales</taxon>
        <taxon>Sporolactobacillaceae</taxon>
        <taxon>Sporolactobacillus</taxon>
    </lineage>
</organism>
<evidence type="ECO:0000313" key="1">
    <source>
        <dbReference type="EMBL" id="MFD2692524.1"/>
    </source>
</evidence>
<evidence type="ECO:0000313" key="2">
    <source>
        <dbReference type="Proteomes" id="UP001597399"/>
    </source>
</evidence>
<dbReference type="EMBL" id="JBHUMQ010000003">
    <property type="protein sequence ID" value="MFD2692524.1"/>
    <property type="molecule type" value="Genomic_DNA"/>
</dbReference>
<sequence>MKKQIIILLTVFSLTLGLLFTEFPRHEAKAASIPWGSAAWYIIKKGSNYLYNVPAQVSSGAYGKTVSPGSITLNGSKYGASAMYNVKSLSTSHSLALTAQSDIISMLYKKYSLLVINPHGNYTINTSITAGVYRGFKFGLKGTYKVQFVSNSKYKLAPYISYRYDSANSTFGTRSLDNTNLGIDVQQSDSQINGGESAYTKGYGDLVNPSWGQNVTESFDKKEITVGTLFDQFSDNGKTVFSMKNYAPNDTVNISDTIREVDYDPQNNLTNLFFSSDQSDTNYLVYKGDLRNIFSKGSKFIQKMRVVQLGDNSTFRLPDYFKYVLDNNGTAPTYK</sequence>
<dbReference type="Proteomes" id="UP001597399">
    <property type="component" value="Unassembled WGS sequence"/>
</dbReference>
<reference evidence="2" key="1">
    <citation type="journal article" date="2019" name="Int. J. Syst. Evol. Microbiol.">
        <title>The Global Catalogue of Microorganisms (GCM) 10K type strain sequencing project: providing services to taxonomists for standard genome sequencing and annotation.</title>
        <authorList>
            <consortium name="The Broad Institute Genomics Platform"/>
            <consortium name="The Broad Institute Genome Sequencing Center for Infectious Disease"/>
            <person name="Wu L."/>
            <person name="Ma J."/>
        </authorList>
    </citation>
    <scope>NUCLEOTIDE SEQUENCE [LARGE SCALE GENOMIC DNA]</scope>
    <source>
        <strain evidence="2">TISTR 2466</strain>
    </source>
</reference>
<dbReference type="RefSeq" id="WP_253059752.1">
    <property type="nucleotide sequence ID" value="NZ_JAMXWM010000004.1"/>
</dbReference>
<comment type="caution">
    <text evidence="1">The sequence shown here is derived from an EMBL/GenBank/DDBJ whole genome shotgun (WGS) entry which is preliminary data.</text>
</comment>
<protein>
    <recommendedName>
        <fullName evidence="3">Cell surface protein</fullName>
    </recommendedName>
</protein>